<evidence type="ECO:0000256" key="2">
    <source>
        <dbReference type="ARBA" id="ARBA00022692"/>
    </source>
</evidence>
<organism evidence="7 8">
    <name type="scientific">Lachnoclostridium phytofermentans</name>
    <dbReference type="NCBI Taxonomy" id="66219"/>
    <lineage>
        <taxon>Bacteria</taxon>
        <taxon>Bacillati</taxon>
        <taxon>Bacillota</taxon>
        <taxon>Clostridia</taxon>
        <taxon>Lachnospirales</taxon>
        <taxon>Lachnospiraceae</taxon>
    </lineage>
</organism>
<gene>
    <name evidence="7" type="ORF">DHW61_01180</name>
</gene>
<evidence type="ECO:0000256" key="4">
    <source>
        <dbReference type="ARBA" id="ARBA00023136"/>
    </source>
</evidence>
<dbReference type="GO" id="GO:0016020">
    <property type="term" value="C:membrane"/>
    <property type="evidence" value="ECO:0007669"/>
    <property type="project" value="UniProtKB-SubCell"/>
</dbReference>
<keyword evidence="2 5" id="KW-0812">Transmembrane</keyword>
<reference evidence="7 8" key="1">
    <citation type="journal article" date="2018" name="Nat. Biotechnol.">
        <title>A standardized bacterial taxonomy based on genome phylogeny substantially revises the tree of life.</title>
        <authorList>
            <person name="Parks D.H."/>
            <person name="Chuvochina M."/>
            <person name="Waite D.W."/>
            <person name="Rinke C."/>
            <person name="Skarshewski A."/>
            <person name="Chaumeil P.A."/>
            <person name="Hugenholtz P."/>
        </authorList>
    </citation>
    <scope>NUCLEOTIDE SEQUENCE [LARGE SCALE GENOMIC DNA]</scope>
    <source>
        <strain evidence="7">UBA11728</strain>
    </source>
</reference>
<feature type="non-terminal residue" evidence="7">
    <location>
        <position position="137"/>
    </location>
</feature>
<evidence type="ECO:0000256" key="1">
    <source>
        <dbReference type="ARBA" id="ARBA00004141"/>
    </source>
</evidence>
<feature type="transmembrane region" description="Helical" evidence="5">
    <location>
        <begin position="108"/>
        <end position="130"/>
    </location>
</feature>
<comment type="caution">
    <text evidence="7">The sequence shown here is derived from an EMBL/GenBank/DDBJ whole genome shotgun (WGS) entry which is preliminary data.</text>
</comment>
<comment type="subcellular location">
    <subcellularLocation>
        <location evidence="1">Membrane</location>
        <topology evidence="1">Multi-pass membrane protein</topology>
    </subcellularLocation>
</comment>
<dbReference type="EMBL" id="DPVV01000046">
    <property type="protein sequence ID" value="HCL01034.1"/>
    <property type="molecule type" value="Genomic_DNA"/>
</dbReference>
<evidence type="ECO:0000256" key="5">
    <source>
        <dbReference type="SAM" id="Phobius"/>
    </source>
</evidence>
<proteinExistence type="predicted"/>
<accession>A0A3D2X2B9</accession>
<evidence type="ECO:0000256" key="3">
    <source>
        <dbReference type="ARBA" id="ARBA00022989"/>
    </source>
</evidence>
<keyword evidence="4 5" id="KW-0472">Membrane</keyword>
<name>A0A3D2X2B9_9FIRM</name>
<evidence type="ECO:0000313" key="8">
    <source>
        <dbReference type="Proteomes" id="UP000262969"/>
    </source>
</evidence>
<evidence type="ECO:0000313" key="7">
    <source>
        <dbReference type="EMBL" id="HCL01034.1"/>
    </source>
</evidence>
<keyword evidence="3 5" id="KW-1133">Transmembrane helix</keyword>
<feature type="domain" description="Yip1" evidence="6">
    <location>
        <begin position="15"/>
        <end position="124"/>
    </location>
</feature>
<feature type="transmembrane region" description="Helical" evidence="5">
    <location>
        <begin position="35"/>
        <end position="54"/>
    </location>
</feature>
<feature type="transmembrane region" description="Helical" evidence="5">
    <location>
        <begin position="74"/>
        <end position="96"/>
    </location>
</feature>
<protein>
    <submittedName>
        <fullName evidence="7">YIP1 family protein</fullName>
    </submittedName>
</protein>
<sequence length="137" mass="15573">MKRWFSKEKLLYPFYILTHPADGYYELRHRERGSVPIALIITALFSFCYSMNRIHASFIVNDVDPRSVDSMNELVGIMLLFFLFCIGNWSVTCLMGGEGRFKDIVTSVGYALLPLILTFVPATLISQFGAADEEAVY</sequence>
<dbReference type="InterPro" id="IPR006977">
    <property type="entry name" value="Yip1_dom"/>
</dbReference>
<dbReference type="Pfam" id="PF04893">
    <property type="entry name" value="Yip1"/>
    <property type="match status" value="1"/>
</dbReference>
<evidence type="ECO:0000259" key="6">
    <source>
        <dbReference type="Pfam" id="PF04893"/>
    </source>
</evidence>
<dbReference type="AlphaFoldDB" id="A0A3D2X2B9"/>
<dbReference type="Proteomes" id="UP000262969">
    <property type="component" value="Unassembled WGS sequence"/>
</dbReference>